<keyword evidence="3 7" id="KW-1133">Transmembrane helix</keyword>
<dbReference type="PANTHER" id="PTHR33048">
    <property type="entry name" value="PTH11-LIKE INTEGRAL MEMBRANE PROTEIN (AFU_ORTHOLOGUE AFUA_5G11245)"/>
    <property type="match status" value="1"/>
</dbReference>
<comment type="similarity">
    <text evidence="5">Belongs to the SAT4 family.</text>
</comment>
<dbReference type="EMBL" id="DS989825">
    <property type="protein sequence ID" value="EFR02424.1"/>
    <property type="molecule type" value="Genomic_DNA"/>
</dbReference>
<feature type="transmembrane region" description="Helical" evidence="7">
    <location>
        <begin position="256"/>
        <end position="279"/>
    </location>
</feature>
<dbReference type="RefSeq" id="XP_003172835.1">
    <property type="nucleotide sequence ID" value="XM_003172787.1"/>
</dbReference>
<reference evidence="10" key="1">
    <citation type="journal article" date="2012" name="MBio">
        <title>Comparative genome analysis of Trichophyton rubrum and related dermatophytes reveals candidate genes involved in infection.</title>
        <authorList>
            <person name="Martinez D.A."/>
            <person name="Oliver B.G."/>
            <person name="Graeser Y."/>
            <person name="Goldberg J.M."/>
            <person name="Li W."/>
            <person name="Martinez-Rossi N.M."/>
            <person name="Monod M."/>
            <person name="Shelest E."/>
            <person name="Barton R.C."/>
            <person name="Birch E."/>
            <person name="Brakhage A.A."/>
            <person name="Chen Z."/>
            <person name="Gurr S.J."/>
            <person name="Heiman D."/>
            <person name="Heitman J."/>
            <person name="Kosti I."/>
            <person name="Rossi A."/>
            <person name="Saif S."/>
            <person name="Samalova M."/>
            <person name="Saunders C.W."/>
            <person name="Shea T."/>
            <person name="Summerbell R.C."/>
            <person name="Xu J."/>
            <person name="Young S."/>
            <person name="Zeng Q."/>
            <person name="Birren B.W."/>
            <person name="Cuomo C.A."/>
            <person name="White T.C."/>
        </authorList>
    </citation>
    <scope>NUCLEOTIDE SEQUENCE [LARGE SCALE GENOMIC DNA]</scope>
    <source>
        <strain evidence="10">ATCC MYA-4604 / CBS 118893</strain>
    </source>
</reference>
<dbReference type="Pfam" id="PF20684">
    <property type="entry name" value="Fung_rhodopsin"/>
    <property type="match status" value="1"/>
</dbReference>
<keyword evidence="10" id="KW-1185">Reference proteome</keyword>
<feature type="transmembrane region" description="Helical" evidence="7">
    <location>
        <begin position="222"/>
        <end position="244"/>
    </location>
</feature>
<feature type="compositionally biased region" description="Polar residues" evidence="6">
    <location>
        <begin position="379"/>
        <end position="397"/>
    </location>
</feature>
<dbReference type="GeneID" id="10028111"/>
<accession>E4UVU7</accession>
<name>E4UVU7_ARTGP</name>
<evidence type="ECO:0000256" key="3">
    <source>
        <dbReference type="ARBA" id="ARBA00022989"/>
    </source>
</evidence>
<evidence type="ECO:0000256" key="7">
    <source>
        <dbReference type="SAM" id="Phobius"/>
    </source>
</evidence>
<evidence type="ECO:0000259" key="8">
    <source>
        <dbReference type="Pfam" id="PF20684"/>
    </source>
</evidence>
<feature type="transmembrane region" description="Helical" evidence="7">
    <location>
        <begin position="140"/>
        <end position="164"/>
    </location>
</feature>
<dbReference type="InterPro" id="IPR052337">
    <property type="entry name" value="SAT4-like"/>
</dbReference>
<keyword evidence="2 7" id="KW-0812">Transmembrane</keyword>
<dbReference type="PANTHER" id="PTHR33048:SF129">
    <property type="entry name" value="INTEGRAL MEMBRANE PROTEIN-RELATED"/>
    <property type="match status" value="1"/>
</dbReference>
<feature type="transmembrane region" description="Helical" evidence="7">
    <location>
        <begin position="107"/>
        <end position="128"/>
    </location>
</feature>
<organism evidence="10">
    <name type="scientific">Arthroderma gypseum (strain ATCC MYA-4604 / CBS 118893)</name>
    <name type="common">Microsporum gypseum</name>
    <dbReference type="NCBI Taxonomy" id="535722"/>
    <lineage>
        <taxon>Eukaryota</taxon>
        <taxon>Fungi</taxon>
        <taxon>Dikarya</taxon>
        <taxon>Ascomycota</taxon>
        <taxon>Pezizomycotina</taxon>
        <taxon>Eurotiomycetes</taxon>
        <taxon>Eurotiomycetidae</taxon>
        <taxon>Onygenales</taxon>
        <taxon>Arthrodermataceae</taxon>
        <taxon>Nannizzia</taxon>
    </lineage>
</organism>
<evidence type="ECO:0000256" key="2">
    <source>
        <dbReference type="ARBA" id="ARBA00022692"/>
    </source>
</evidence>
<dbReference type="InParanoid" id="E4UVU7"/>
<protein>
    <submittedName>
        <fullName evidence="9">Integral membrane protein</fullName>
    </submittedName>
</protein>
<dbReference type="Proteomes" id="UP000002669">
    <property type="component" value="Unassembled WGS sequence"/>
</dbReference>
<dbReference type="HOGENOM" id="CLU_028200_25_4_1"/>
<feature type="transmembrane region" description="Helical" evidence="7">
    <location>
        <begin position="189"/>
        <end position="210"/>
    </location>
</feature>
<keyword evidence="4 7" id="KW-0472">Membrane</keyword>
<sequence>MQLPPASVILSWPRPNYENPTDVRGPLVIIMNSIFASLTLLVIMIRIFSRIHVSRSFGWDDIFIIAAVIPTFGCGTITILGSVKYGWSRHVYDVPFKHLVIGLKLTMLIECLFAISCSFTKLSLLCFTHKITSGIKSRTLRWLIIANATIVTLEMFVFVIVAVFTCRPVSAYWTLSTKPQDCINETAHLLAGGILNTLTDISVVFLPLPTVMSLKLPTRQRVMLCILFSAGFIVCIAGCFRAYFLHKLNTSYDKTWVGYPLWIAGTIEMYLGVIAASLASLKPFFVRYFPWLLGSLTSKKTGPSSFSFLNSYILRRSAPQPAPETKGKPVIFDSLTDTLTSTMHGTDVELGEIEPAPRTAGTEEEAPKLLGHHEAGHLSKSTFHSADATSQSELRRK</sequence>
<gene>
    <name evidence="9" type="ORF">MGYG_05419</name>
</gene>
<dbReference type="eggNOG" id="ENOG502SKQT">
    <property type="taxonomic scope" value="Eukaryota"/>
</dbReference>
<comment type="subcellular location">
    <subcellularLocation>
        <location evidence="1">Membrane</location>
        <topology evidence="1">Multi-pass membrane protein</topology>
    </subcellularLocation>
</comment>
<dbReference type="OMA" id="INMGLIC"/>
<dbReference type="VEuPathDB" id="FungiDB:MGYG_05419"/>
<feature type="region of interest" description="Disordered" evidence="6">
    <location>
        <begin position="346"/>
        <end position="397"/>
    </location>
</feature>
<feature type="domain" description="Rhodopsin" evidence="8">
    <location>
        <begin position="45"/>
        <end position="286"/>
    </location>
</feature>
<dbReference type="OrthoDB" id="5329176at2759"/>
<evidence type="ECO:0000256" key="1">
    <source>
        <dbReference type="ARBA" id="ARBA00004141"/>
    </source>
</evidence>
<proteinExistence type="inferred from homology"/>
<feature type="transmembrane region" description="Helical" evidence="7">
    <location>
        <begin position="61"/>
        <end position="87"/>
    </location>
</feature>
<dbReference type="InterPro" id="IPR049326">
    <property type="entry name" value="Rhodopsin_dom_fungi"/>
</dbReference>
<evidence type="ECO:0000313" key="9">
    <source>
        <dbReference type="EMBL" id="EFR02424.1"/>
    </source>
</evidence>
<dbReference type="STRING" id="535722.E4UVU7"/>
<feature type="transmembrane region" description="Helical" evidence="7">
    <location>
        <begin position="27"/>
        <end position="49"/>
    </location>
</feature>
<feature type="compositionally biased region" description="Basic and acidic residues" evidence="6">
    <location>
        <begin position="365"/>
        <end position="377"/>
    </location>
</feature>
<evidence type="ECO:0000256" key="5">
    <source>
        <dbReference type="ARBA" id="ARBA00038359"/>
    </source>
</evidence>
<dbReference type="GO" id="GO:0016020">
    <property type="term" value="C:membrane"/>
    <property type="evidence" value="ECO:0007669"/>
    <property type="project" value="UniProtKB-SubCell"/>
</dbReference>
<dbReference type="AlphaFoldDB" id="E4UVU7"/>
<evidence type="ECO:0000313" key="10">
    <source>
        <dbReference type="Proteomes" id="UP000002669"/>
    </source>
</evidence>
<evidence type="ECO:0000256" key="4">
    <source>
        <dbReference type="ARBA" id="ARBA00023136"/>
    </source>
</evidence>
<evidence type="ECO:0000256" key="6">
    <source>
        <dbReference type="SAM" id="MobiDB-lite"/>
    </source>
</evidence>